<organism evidence="8 9">
    <name type="scientific">Bacillus stercoris</name>
    <dbReference type="NCBI Taxonomy" id="2054641"/>
    <lineage>
        <taxon>Bacteria</taxon>
        <taxon>Bacillati</taxon>
        <taxon>Bacillota</taxon>
        <taxon>Bacilli</taxon>
        <taxon>Bacillales</taxon>
        <taxon>Bacillaceae</taxon>
        <taxon>Bacillus</taxon>
    </lineage>
</organism>
<dbReference type="Proteomes" id="UP001177898">
    <property type="component" value="Unassembled WGS sequence"/>
</dbReference>
<comment type="caution">
    <text evidence="8">The sequence shown here is derived from an EMBL/GenBank/DDBJ whole genome shotgun (WGS) entry which is preliminary data.</text>
</comment>
<evidence type="ECO:0000259" key="6">
    <source>
        <dbReference type="PROSITE" id="PS51898"/>
    </source>
</evidence>
<dbReference type="InterPro" id="IPR013762">
    <property type="entry name" value="Integrase-like_cat_sf"/>
</dbReference>
<evidence type="ECO:0000256" key="4">
    <source>
        <dbReference type="ARBA" id="ARBA00023172"/>
    </source>
</evidence>
<gene>
    <name evidence="8" type="ORF">RAQ16_12660</name>
</gene>
<feature type="domain" description="Core-binding (CB)" evidence="7">
    <location>
        <begin position="15"/>
        <end position="98"/>
    </location>
</feature>
<evidence type="ECO:0000313" key="8">
    <source>
        <dbReference type="EMBL" id="MDQ1853182.1"/>
    </source>
</evidence>
<dbReference type="EMBL" id="JAVCYS010000005">
    <property type="protein sequence ID" value="MDQ1853182.1"/>
    <property type="molecule type" value="Genomic_DNA"/>
</dbReference>
<dbReference type="RefSeq" id="WP_164971897.1">
    <property type="nucleotide sequence ID" value="NZ_JAVCYS010000005.1"/>
</dbReference>
<keyword evidence="2" id="KW-0229">DNA integration</keyword>
<keyword evidence="3 5" id="KW-0238">DNA-binding</keyword>
<comment type="similarity">
    <text evidence="1">Belongs to the 'phage' integrase family.</text>
</comment>
<dbReference type="InterPro" id="IPR010998">
    <property type="entry name" value="Integrase_recombinase_N"/>
</dbReference>
<reference evidence="8" key="1">
    <citation type="submission" date="2023-08" db="EMBL/GenBank/DDBJ databases">
        <title>Functional annotation and safety assessment of Bacillus stercoris.</title>
        <authorList>
            <person name="Pandit N.T."/>
            <person name="Ahir S.V."/>
            <person name="Chauhan D.A."/>
            <person name="Bose A."/>
            <person name="Dunlap C."/>
            <person name="Doshi J.A."/>
        </authorList>
    </citation>
    <scope>NUCLEOTIDE SEQUENCE</scope>
    <source>
        <strain evidence="8">ZBMF30</strain>
    </source>
</reference>
<evidence type="ECO:0000313" key="9">
    <source>
        <dbReference type="Proteomes" id="UP001177898"/>
    </source>
</evidence>
<proteinExistence type="inferred from homology"/>
<evidence type="ECO:0000256" key="2">
    <source>
        <dbReference type="ARBA" id="ARBA00022908"/>
    </source>
</evidence>
<evidence type="ECO:0000256" key="3">
    <source>
        <dbReference type="ARBA" id="ARBA00023125"/>
    </source>
</evidence>
<accession>A0ABU0V8D0</accession>
<dbReference type="Pfam" id="PF14659">
    <property type="entry name" value="Phage_int_SAM_3"/>
    <property type="match status" value="1"/>
</dbReference>
<dbReference type="PROSITE" id="PS51900">
    <property type="entry name" value="CB"/>
    <property type="match status" value="1"/>
</dbReference>
<dbReference type="InterPro" id="IPR004107">
    <property type="entry name" value="Integrase_SAM-like_N"/>
</dbReference>
<evidence type="ECO:0000259" key="7">
    <source>
        <dbReference type="PROSITE" id="PS51900"/>
    </source>
</evidence>
<dbReference type="PANTHER" id="PTHR30629">
    <property type="entry name" value="PROPHAGE INTEGRASE"/>
    <property type="match status" value="1"/>
</dbReference>
<dbReference type="CDD" id="cd01189">
    <property type="entry name" value="INT_ICEBs1_C_like"/>
    <property type="match status" value="1"/>
</dbReference>
<dbReference type="InterPro" id="IPR050808">
    <property type="entry name" value="Phage_Integrase"/>
</dbReference>
<dbReference type="Gene3D" id="1.10.443.10">
    <property type="entry name" value="Intergrase catalytic core"/>
    <property type="match status" value="1"/>
</dbReference>
<dbReference type="PROSITE" id="PS51898">
    <property type="entry name" value="TYR_RECOMBINASE"/>
    <property type="match status" value="1"/>
</dbReference>
<dbReference type="InterPro" id="IPR011010">
    <property type="entry name" value="DNA_brk_join_enz"/>
</dbReference>
<dbReference type="Gene3D" id="1.10.150.130">
    <property type="match status" value="1"/>
</dbReference>
<name>A0ABU0V8D0_9BACI</name>
<feature type="domain" description="Tyr recombinase" evidence="6">
    <location>
        <begin position="118"/>
        <end position="306"/>
    </location>
</feature>
<evidence type="ECO:0000256" key="5">
    <source>
        <dbReference type="PROSITE-ProRule" id="PRU01248"/>
    </source>
</evidence>
<protein>
    <submittedName>
        <fullName evidence="8">Site-specific integrase</fullName>
    </submittedName>
</protein>
<dbReference type="InterPro" id="IPR044068">
    <property type="entry name" value="CB"/>
</dbReference>
<dbReference type="SUPFAM" id="SSF56349">
    <property type="entry name" value="DNA breaking-rejoining enzymes"/>
    <property type="match status" value="1"/>
</dbReference>
<dbReference type="PANTHER" id="PTHR30629:SF6">
    <property type="entry name" value="PROPHAGE INTEGRASE INTA-RELATED"/>
    <property type="match status" value="1"/>
</dbReference>
<dbReference type="InterPro" id="IPR002104">
    <property type="entry name" value="Integrase_catalytic"/>
</dbReference>
<sequence length="306" mass="36055">MKLRKKRKTTFDLNMNFGKYAEKWFEDKTIRLRPSTIVNYREQFKYNIIPYLGKFKIKEINEAVLQEYVNRLVRERNLSAATIRTAYGIVAEILKKVSKQSTFNYNVVNDVSRPVDNKIVRSWDEEDIRAFLNARNVLLNLTRHYIGLEIQIQTGIRMGEVLGLRWRDVNFEAKTITIRQTLAKINEKGSYGLVPEVKALTSYRTISIPEMLCESLKNHKAMIEKEKRIVGNDYKNYDLIVCSKTGNWVHPNNYRRAFNVTRDALNLPKLRCHDLRHTHATFLIGILKFNPRIVRKDWGTHELQQH</sequence>
<dbReference type="Pfam" id="PF00589">
    <property type="entry name" value="Phage_integrase"/>
    <property type="match status" value="1"/>
</dbReference>
<keyword evidence="9" id="KW-1185">Reference proteome</keyword>
<keyword evidence="4" id="KW-0233">DNA recombination</keyword>
<evidence type="ECO:0000256" key="1">
    <source>
        <dbReference type="ARBA" id="ARBA00008857"/>
    </source>
</evidence>